<evidence type="ECO:0000313" key="1">
    <source>
        <dbReference type="EMBL" id="MFM1722623.1"/>
    </source>
</evidence>
<keyword evidence="2" id="KW-1185">Reference proteome</keyword>
<dbReference type="Proteomes" id="UP001629745">
    <property type="component" value="Unassembled WGS sequence"/>
</dbReference>
<proteinExistence type="predicted"/>
<organism evidence="1 2">
    <name type="scientific">Rhodococcus parequi</name>
    <dbReference type="NCBI Taxonomy" id="3137122"/>
    <lineage>
        <taxon>Bacteria</taxon>
        <taxon>Bacillati</taxon>
        <taxon>Actinomycetota</taxon>
        <taxon>Actinomycetes</taxon>
        <taxon>Mycobacteriales</taxon>
        <taxon>Nocardiaceae</taxon>
        <taxon>Rhodococcus</taxon>
    </lineage>
</organism>
<gene>
    <name evidence="1" type="ORF">ABEU20_001181</name>
</gene>
<dbReference type="RefSeq" id="WP_420163211.1">
    <property type="nucleotide sequence ID" value="NZ_JBDLNV010000002.1"/>
</dbReference>
<name>A0ABW9FC49_9NOCA</name>
<protein>
    <submittedName>
        <fullName evidence="1">Uncharacterized protein</fullName>
    </submittedName>
</protein>
<dbReference type="EMBL" id="JBDLNV010000002">
    <property type="protein sequence ID" value="MFM1722623.1"/>
    <property type="molecule type" value="Genomic_DNA"/>
</dbReference>
<accession>A0ABW9FC49</accession>
<evidence type="ECO:0000313" key="2">
    <source>
        <dbReference type="Proteomes" id="UP001629745"/>
    </source>
</evidence>
<reference evidence="1 2" key="1">
    <citation type="submission" date="2023-11" db="EMBL/GenBank/DDBJ databases">
        <authorList>
            <person name="Val-Calvo J."/>
            <person name="Scortti M."/>
            <person name="Vazquez-Boland J."/>
        </authorList>
    </citation>
    <scope>NUCLEOTIDE SEQUENCE [LARGE SCALE GENOMIC DNA]</scope>
    <source>
        <strain evidence="1 2">PAM 2766</strain>
    </source>
</reference>
<comment type="caution">
    <text evidence="1">The sequence shown here is derived from an EMBL/GenBank/DDBJ whole genome shotgun (WGS) entry which is preliminary data.</text>
</comment>
<sequence length="157" mass="17569">MRDDQVTAALIRDQARECVARIAYLRSLRRLHENGYTETALAAITGKSMAAVRDLLVRARIDAPELRPDFHGGTPYEIAAHYAAGNLERHVALQELIAWRYDRPADPNPFPWVNDGAPIVHGTFNIQIGQAVRDRFLTEGDYDALLEALADDSRETS</sequence>